<keyword evidence="7" id="KW-0540">Nuclease</keyword>
<evidence type="ECO:0000256" key="4">
    <source>
        <dbReference type="ARBA" id="ARBA00008372"/>
    </source>
</evidence>
<keyword evidence="16" id="KW-1185">Reference proteome</keyword>
<accession>A0A7R9M0U9</accession>
<sequence>AKGRTPPGVNTWQFNFRFDKNRDKLAKDSIDLLVNSGLNFDRMASADGIDATDFAELLTTSGLVLNESTRWISFDGCYDFGYLLKILTDECLPSTLQEFTELLSIFFPVVYDIKLVLNCIKGYAGSLQDESLQLDVRRYGAPHQAGSDSLLTGNTFFRLL</sequence>
<dbReference type="GO" id="GO:0046872">
    <property type="term" value="F:metal ion binding"/>
    <property type="evidence" value="ECO:0007669"/>
    <property type="project" value="UniProtKB-KW"/>
</dbReference>
<evidence type="ECO:0000256" key="8">
    <source>
        <dbReference type="ARBA" id="ARBA00022723"/>
    </source>
</evidence>
<comment type="similarity">
    <text evidence="4">Belongs to the CAF1 family.</text>
</comment>
<dbReference type="GO" id="GO:0005634">
    <property type="term" value="C:nucleus"/>
    <property type="evidence" value="ECO:0007669"/>
    <property type="project" value="UniProtKB-SubCell"/>
</dbReference>
<keyword evidence="9" id="KW-0378">Hydrolase</keyword>
<dbReference type="PANTHER" id="PTHR10797">
    <property type="entry name" value="CCR4-NOT TRANSCRIPTION COMPLEX SUBUNIT"/>
    <property type="match status" value="1"/>
</dbReference>
<dbReference type="EC" id="3.1.13.4" evidence="5"/>
<name>A0A7R9M0U9_9ACAR</name>
<evidence type="ECO:0000313" key="15">
    <source>
        <dbReference type="EMBL" id="CAD7651497.1"/>
    </source>
</evidence>
<dbReference type="SUPFAM" id="SSF53098">
    <property type="entry name" value="Ribonuclease H-like"/>
    <property type="match status" value="1"/>
</dbReference>
<dbReference type="GO" id="GO:0003723">
    <property type="term" value="F:RNA binding"/>
    <property type="evidence" value="ECO:0007669"/>
    <property type="project" value="UniProtKB-KW"/>
</dbReference>
<dbReference type="InterPro" id="IPR039637">
    <property type="entry name" value="CNOT7/CNOT8/Pop2"/>
</dbReference>
<evidence type="ECO:0000256" key="6">
    <source>
        <dbReference type="ARBA" id="ARBA00022490"/>
    </source>
</evidence>
<dbReference type="InterPro" id="IPR006941">
    <property type="entry name" value="RNase_CAF1"/>
</dbReference>
<keyword evidence="6" id="KW-0963">Cytoplasm</keyword>
<evidence type="ECO:0000256" key="13">
    <source>
        <dbReference type="ARBA" id="ARBA00023163"/>
    </source>
</evidence>
<evidence type="ECO:0000256" key="3">
    <source>
        <dbReference type="ARBA" id="ARBA00004496"/>
    </source>
</evidence>
<dbReference type="EMBL" id="OC912638">
    <property type="protein sequence ID" value="CAD7651497.1"/>
    <property type="molecule type" value="Genomic_DNA"/>
</dbReference>
<comment type="subcellular location">
    <subcellularLocation>
        <location evidence="3">Cytoplasm</location>
    </subcellularLocation>
    <subcellularLocation>
        <location evidence="2">Nucleus</location>
    </subcellularLocation>
</comment>
<feature type="non-terminal residue" evidence="15">
    <location>
        <position position="1"/>
    </location>
</feature>
<dbReference type="GO" id="GO:0030014">
    <property type="term" value="C:CCR4-NOT complex"/>
    <property type="evidence" value="ECO:0007669"/>
    <property type="project" value="InterPro"/>
</dbReference>
<organism evidence="15">
    <name type="scientific">Medioppia subpectinata</name>
    <dbReference type="NCBI Taxonomy" id="1979941"/>
    <lineage>
        <taxon>Eukaryota</taxon>
        <taxon>Metazoa</taxon>
        <taxon>Ecdysozoa</taxon>
        <taxon>Arthropoda</taxon>
        <taxon>Chelicerata</taxon>
        <taxon>Arachnida</taxon>
        <taxon>Acari</taxon>
        <taxon>Acariformes</taxon>
        <taxon>Sarcoptiformes</taxon>
        <taxon>Oribatida</taxon>
        <taxon>Brachypylina</taxon>
        <taxon>Oppioidea</taxon>
        <taxon>Oppiidae</taxon>
        <taxon>Medioppia</taxon>
    </lineage>
</organism>
<keyword evidence="13" id="KW-0804">Transcription</keyword>
<keyword evidence="8" id="KW-0479">Metal-binding</keyword>
<evidence type="ECO:0000256" key="11">
    <source>
        <dbReference type="ARBA" id="ARBA00022884"/>
    </source>
</evidence>
<keyword evidence="10" id="KW-0269">Exonuclease</keyword>
<dbReference type="GO" id="GO:0004535">
    <property type="term" value="F:poly(A)-specific ribonuclease activity"/>
    <property type="evidence" value="ECO:0007669"/>
    <property type="project" value="UniProtKB-EC"/>
</dbReference>
<evidence type="ECO:0000313" key="16">
    <source>
        <dbReference type="Proteomes" id="UP000759131"/>
    </source>
</evidence>
<feature type="non-terminal residue" evidence="15">
    <location>
        <position position="160"/>
    </location>
</feature>
<evidence type="ECO:0000256" key="12">
    <source>
        <dbReference type="ARBA" id="ARBA00023015"/>
    </source>
</evidence>
<dbReference type="OrthoDB" id="1164111at2759"/>
<keyword evidence="12" id="KW-0805">Transcription regulation</keyword>
<evidence type="ECO:0000256" key="2">
    <source>
        <dbReference type="ARBA" id="ARBA00004123"/>
    </source>
</evidence>
<dbReference type="InterPro" id="IPR036397">
    <property type="entry name" value="RNaseH_sf"/>
</dbReference>
<gene>
    <name evidence="15" type="ORF">OSB1V03_LOCUS23393</name>
</gene>
<dbReference type="EMBL" id="CAJPIZ010058063">
    <property type="protein sequence ID" value="CAG2123448.1"/>
    <property type="molecule type" value="Genomic_DNA"/>
</dbReference>
<keyword evidence="11" id="KW-0694">RNA-binding</keyword>
<comment type="catalytic activity">
    <reaction evidence="1">
        <text>Exonucleolytic cleavage of poly(A) to 5'-AMP.</text>
        <dbReference type="EC" id="3.1.13.4"/>
    </reaction>
</comment>
<evidence type="ECO:0000256" key="14">
    <source>
        <dbReference type="ARBA" id="ARBA00023242"/>
    </source>
</evidence>
<dbReference type="GO" id="GO:0005737">
    <property type="term" value="C:cytoplasm"/>
    <property type="evidence" value="ECO:0007669"/>
    <property type="project" value="UniProtKB-SubCell"/>
</dbReference>
<evidence type="ECO:0000256" key="1">
    <source>
        <dbReference type="ARBA" id="ARBA00001663"/>
    </source>
</evidence>
<dbReference type="Proteomes" id="UP000759131">
    <property type="component" value="Unassembled WGS sequence"/>
</dbReference>
<reference evidence="15" key="1">
    <citation type="submission" date="2020-11" db="EMBL/GenBank/DDBJ databases">
        <authorList>
            <person name="Tran Van P."/>
        </authorList>
    </citation>
    <scope>NUCLEOTIDE SEQUENCE</scope>
</reference>
<proteinExistence type="inferred from homology"/>
<dbReference type="Pfam" id="PF04857">
    <property type="entry name" value="CAF1"/>
    <property type="match status" value="1"/>
</dbReference>
<protein>
    <recommendedName>
        <fullName evidence="5">poly(A)-specific ribonuclease</fullName>
        <ecNumber evidence="5">3.1.13.4</ecNumber>
    </recommendedName>
</protein>
<dbReference type="Gene3D" id="3.30.420.10">
    <property type="entry name" value="Ribonuclease H-like superfamily/Ribonuclease H"/>
    <property type="match status" value="1"/>
</dbReference>
<evidence type="ECO:0000256" key="5">
    <source>
        <dbReference type="ARBA" id="ARBA00012161"/>
    </source>
</evidence>
<evidence type="ECO:0000256" key="10">
    <source>
        <dbReference type="ARBA" id="ARBA00022839"/>
    </source>
</evidence>
<dbReference type="InterPro" id="IPR012337">
    <property type="entry name" value="RNaseH-like_sf"/>
</dbReference>
<evidence type="ECO:0000256" key="7">
    <source>
        <dbReference type="ARBA" id="ARBA00022722"/>
    </source>
</evidence>
<keyword evidence="14" id="KW-0539">Nucleus</keyword>
<evidence type="ECO:0000256" key="9">
    <source>
        <dbReference type="ARBA" id="ARBA00022801"/>
    </source>
</evidence>
<dbReference type="AlphaFoldDB" id="A0A7R9M0U9"/>